<evidence type="ECO:0000256" key="1">
    <source>
        <dbReference type="ARBA" id="ARBA00004651"/>
    </source>
</evidence>
<dbReference type="InterPro" id="IPR002898">
    <property type="entry name" value="MotA_ExbB_proton_chnl"/>
</dbReference>
<keyword evidence="6" id="KW-0813">Transport</keyword>
<evidence type="ECO:0000256" key="3">
    <source>
        <dbReference type="ARBA" id="ARBA00022692"/>
    </source>
</evidence>
<evidence type="ECO:0000256" key="2">
    <source>
        <dbReference type="ARBA" id="ARBA00022475"/>
    </source>
</evidence>
<dbReference type="EMBL" id="JH611170">
    <property type="protein sequence ID" value="EJP73312.1"/>
    <property type="molecule type" value="Genomic_DNA"/>
</dbReference>
<sequence length="177" mass="19412">MFYYLALPFTSILDFFDRGGPVIVVLFVLAIFMTTLLIERLIFFISELKNLSNVAMADIDQSNISNSWIFEKVKLKNISIISLKANKNILLIQGLIALCPLLGLLGTVTGMIEVFDIMAITGTGNARAMASGIARATLPTMTGLFISIVGLFMLTGIKSAIEKSVLDIKYDIEQLKV</sequence>
<name>J4V471_9GAMM</name>
<evidence type="ECO:0000256" key="5">
    <source>
        <dbReference type="ARBA" id="ARBA00023136"/>
    </source>
</evidence>
<feature type="transmembrane region" description="Helical" evidence="7">
    <location>
        <begin position="20"/>
        <end position="43"/>
    </location>
</feature>
<dbReference type="InterPro" id="IPR050790">
    <property type="entry name" value="ExbB/TolQ_transport"/>
</dbReference>
<evidence type="ECO:0000256" key="6">
    <source>
        <dbReference type="RuleBase" id="RU004057"/>
    </source>
</evidence>
<dbReference type="Pfam" id="PF01618">
    <property type="entry name" value="MotA_ExbB"/>
    <property type="match status" value="1"/>
</dbReference>
<dbReference type="PANTHER" id="PTHR30625:SF18">
    <property type="entry name" value="TONB2 ENERGY TRANSDUCTION SYSTEM INNER MEMBRANE COMPONENT EXBB"/>
    <property type="match status" value="1"/>
</dbReference>
<evidence type="ECO:0000313" key="9">
    <source>
        <dbReference type="EMBL" id="EJP73312.1"/>
    </source>
</evidence>
<dbReference type="Proteomes" id="UP000010116">
    <property type="component" value="Unassembled WGS sequence"/>
</dbReference>
<comment type="similarity">
    <text evidence="6">Belongs to the exbB/tolQ family.</text>
</comment>
<dbReference type="GO" id="GO:0005886">
    <property type="term" value="C:plasma membrane"/>
    <property type="evidence" value="ECO:0007669"/>
    <property type="project" value="UniProtKB-SubCell"/>
</dbReference>
<proteinExistence type="inferred from homology"/>
<feature type="domain" description="MotA/TolQ/ExbB proton channel" evidence="8">
    <location>
        <begin position="80"/>
        <end position="167"/>
    </location>
</feature>
<dbReference type="AlphaFoldDB" id="J4V471"/>
<dbReference type="GO" id="GO:0017038">
    <property type="term" value="P:protein import"/>
    <property type="evidence" value="ECO:0007669"/>
    <property type="project" value="TreeGrafter"/>
</dbReference>
<evidence type="ECO:0000256" key="4">
    <source>
        <dbReference type="ARBA" id="ARBA00022989"/>
    </source>
</evidence>
<dbReference type="PANTHER" id="PTHR30625">
    <property type="entry name" value="PROTEIN TOLQ"/>
    <property type="match status" value="1"/>
</dbReference>
<organism evidence="9 10">
    <name type="scientific">SAR86 cluster bacterium SAR86B</name>
    <dbReference type="NCBI Taxonomy" id="1123867"/>
    <lineage>
        <taxon>Bacteria</taxon>
        <taxon>Pseudomonadati</taxon>
        <taxon>Pseudomonadota</taxon>
        <taxon>Gammaproteobacteria</taxon>
        <taxon>SAR86 cluster</taxon>
    </lineage>
</organism>
<gene>
    <name evidence="9" type="ORF">NT02SARS_1800</name>
</gene>
<feature type="transmembrane region" description="Helical" evidence="7">
    <location>
        <begin position="132"/>
        <end position="154"/>
    </location>
</feature>
<dbReference type="HOGENOM" id="CLU_053325_7_0_6"/>
<evidence type="ECO:0000313" key="10">
    <source>
        <dbReference type="Proteomes" id="UP000010116"/>
    </source>
</evidence>
<evidence type="ECO:0000259" key="8">
    <source>
        <dbReference type="Pfam" id="PF01618"/>
    </source>
</evidence>
<protein>
    <submittedName>
        <fullName evidence="9">Biopolymer transport ExbB protein</fullName>
    </submittedName>
</protein>
<keyword evidence="3 7" id="KW-0812">Transmembrane</keyword>
<keyword evidence="2" id="KW-1003">Cell membrane</keyword>
<keyword evidence="6" id="KW-0653">Protein transport</keyword>
<evidence type="ECO:0000256" key="7">
    <source>
        <dbReference type="SAM" id="Phobius"/>
    </source>
</evidence>
<feature type="transmembrane region" description="Helical" evidence="7">
    <location>
        <begin position="89"/>
        <end position="112"/>
    </location>
</feature>
<keyword evidence="4 7" id="KW-1133">Transmembrane helix</keyword>
<reference evidence="9 10" key="1">
    <citation type="journal article" date="2012" name="ISME J.">
        <title>Genomic insights to SAR86, an abundant and uncultivated marine bacterial lineage.</title>
        <authorList>
            <person name="Dupont C.L."/>
            <person name="Rusch D.B."/>
            <person name="Yooseph S."/>
            <person name="Lombardo M.J."/>
            <person name="Richter R.A."/>
            <person name="Valas R."/>
            <person name="Novotny M."/>
            <person name="Yee-Greenbaum J."/>
            <person name="Selengut J.D."/>
            <person name="Haft D.H."/>
            <person name="Halpern A.L."/>
            <person name="Lasken R.S."/>
            <person name="Nealson K."/>
            <person name="Friedman R."/>
            <person name="Venter J.C."/>
        </authorList>
    </citation>
    <scope>NUCLEOTIDE SEQUENCE [LARGE SCALE GENOMIC DNA]</scope>
</reference>
<keyword evidence="5 7" id="KW-0472">Membrane</keyword>
<comment type="subcellular location">
    <subcellularLocation>
        <location evidence="1">Cell membrane</location>
        <topology evidence="1">Multi-pass membrane protein</topology>
    </subcellularLocation>
    <subcellularLocation>
        <location evidence="6">Membrane</location>
        <topology evidence="6">Multi-pass membrane protein</topology>
    </subcellularLocation>
</comment>
<accession>J4V471</accession>